<dbReference type="InterPro" id="IPR012938">
    <property type="entry name" value="Glc/Sorbosone_DH"/>
</dbReference>
<gene>
    <name evidence="3" type="ORF">D777_02169</name>
</gene>
<dbReference type="InterPro" id="IPR011041">
    <property type="entry name" value="Quinoprot_gluc/sorb_DH_b-prop"/>
</dbReference>
<dbReference type="InterPro" id="IPR011042">
    <property type="entry name" value="6-blade_b-propeller_TolB-like"/>
</dbReference>
<evidence type="ECO:0000256" key="1">
    <source>
        <dbReference type="SAM" id="SignalP"/>
    </source>
</evidence>
<dbReference type="PANTHER" id="PTHR19328">
    <property type="entry name" value="HEDGEHOG-INTERACTING PROTEIN"/>
    <property type="match status" value="1"/>
</dbReference>
<feature type="chain" id="PRO_5001680350" evidence="1">
    <location>
        <begin position="21"/>
        <end position="372"/>
    </location>
</feature>
<protein>
    <submittedName>
        <fullName evidence="3">PQQ-dependent oxidoreductase, gdhB family</fullName>
    </submittedName>
</protein>
<feature type="signal peptide" evidence="1">
    <location>
        <begin position="1"/>
        <end position="20"/>
    </location>
</feature>
<dbReference type="PANTHER" id="PTHR19328:SF75">
    <property type="entry name" value="ALDOSE SUGAR DEHYDROGENASE YLII"/>
    <property type="match status" value="1"/>
</dbReference>
<feature type="domain" description="Glucose/Sorbosone dehydrogenase" evidence="2">
    <location>
        <begin position="41"/>
        <end position="367"/>
    </location>
</feature>
<evidence type="ECO:0000313" key="4">
    <source>
        <dbReference type="Proteomes" id="UP000035057"/>
    </source>
</evidence>
<dbReference type="SUPFAM" id="SSF50952">
    <property type="entry name" value="Soluble quinoprotein glucose dehydrogenase"/>
    <property type="match status" value="1"/>
</dbReference>
<sequence length="372" mass="40945">MKTQAYTLFTCLMLATSPLAAGQVYTSTEHQFELTQVASGLEHPWSLAFLPGGDMLVTEREGRLRRIRDGVLVAAPISGVPELVVSGQGGLLDVVLHPQFAANHTLFLSYAHRSSDGMTTRVARATLEGDELTDVEVIFEALPRSGTSRHFAGRMAFDRSGYLYIAVGDRGDKDRAQDTGDDAGGVHRITINGEAAPGNPGLGNDEINDTLFTWGNRNIQGMTVHPESGAIWTHEHGPRGGDEINIVRSGTNYGWPEITYGIGYTGLPISFHTEKPGMAQPLHYWDPSIAPSGMAFYTGEHFPRWRSNLFVGALKMRKLVRLDIRDGKVREEEDILTELDERIRDVRDGPDGSLWLLTDSSNGKVYRLDPVQ</sequence>
<evidence type="ECO:0000259" key="2">
    <source>
        <dbReference type="Pfam" id="PF07995"/>
    </source>
</evidence>
<dbReference type="Gene3D" id="2.120.10.30">
    <property type="entry name" value="TolB, C-terminal domain"/>
    <property type="match status" value="1"/>
</dbReference>
<reference evidence="3 4" key="1">
    <citation type="submission" date="2012-12" db="EMBL/GenBank/DDBJ databases">
        <title>Genome assembly of Marinobacter sp. AK21.</title>
        <authorList>
            <person name="Khatri I."/>
            <person name="Kumar R."/>
            <person name="Vaidya B."/>
            <person name="Subramanian S."/>
            <person name="Pinnaka A."/>
        </authorList>
    </citation>
    <scope>NUCLEOTIDE SEQUENCE [LARGE SCALE GENOMIC DNA]</scope>
    <source>
        <strain evidence="3 4">AK21</strain>
    </source>
</reference>
<keyword evidence="1" id="KW-0732">Signal</keyword>
<keyword evidence="4" id="KW-1185">Reference proteome</keyword>
<proteinExistence type="predicted"/>
<dbReference type="PATRIC" id="fig|1137280.3.peg.1984"/>
<dbReference type="AlphaFoldDB" id="A0A072N0F7"/>
<dbReference type="OrthoDB" id="9770043at2"/>
<name>A0A072N0F7_9GAMM</name>
<accession>A0A072N0F7</accession>
<organism evidence="3 4">
    <name type="scientific">Marinobacter nitratireducens</name>
    <dbReference type="NCBI Taxonomy" id="1137280"/>
    <lineage>
        <taxon>Bacteria</taxon>
        <taxon>Pseudomonadati</taxon>
        <taxon>Pseudomonadota</taxon>
        <taxon>Gammaproteobacteria</taxon>
        <taxon>Pseudomonadales</taxon>
        <taxon>Marinobacteraceae</taxon>
        <taxon>Marinobacter</taxon>
    </lineage>
</organism>
<comment type="caution">
    <text evidence="3">The sequence shown here is derived from an EMBL/GenBank/DDBJ whole genome shotgun (WGS) entry which is preliminary data.</text>
</comment>
<evidence type="ECO:0000313" key="3">
    <source>
        <dbReference type="EMBL" id="KEF31016.1"/>
    </source>
</evidence>
<dbReference type="RefSeq" id="WP_036131530.1">
    <property type="nucleotide sequence ID" value="NZ_ANIE01000006.1"/>
</dbReference>
<dbReference type="Proteomes" id="UP000035057">
    <property type="component" value="Unassembled WGS sequence"/>
</dbReference>
<dbReference type="STRING" id="1137280.D777_02169"/>
<dbReference type="EMBL" id="ANIE01000006">
    <property type="protein sequence ID" value="KEF31016.1"/>
    <property type="molecule type" value="Genomic_DNA"/>
</dbReference>
<dbReference type="Pfam" id="PF07995">
    <property type="entry name" value="GSDH"/>
    <property type="match status" value="1"/>
</dbReference>